<sequence>MDDKPVTFSSPVIPDCTAGDTTAIELVEKHHRFFFEDGNLIFTVEGILYCVHRYYFVRDSPYFASRLPAPDARTGSTTFDPTDEIWRGITGADIDAFLSILFPLNFDSCDICSVEAWASVLHLSTKWGFASIRRLALRNLVPITDALPVERLRLAREYAVEEWILPALTALCTRPTCPTLEEARRMVDADVVVVYTVREAILTSNIPDDDTEIAYQIRLWIKLNSASTPGNLSRSKSGFQPLICFLL</sequence>
<accession>A0ACB8SXQ1</accession>
<protein>
    <submittedName>
        <fullName evidence="1">Uncharacterized protein</fullName>
    </submittedName>
</protein>
<evidence type="ECO:0000313" key="1">
    <source>
        <dbReference type="EMBL" id="KAI0060616.1"/>
    </source>
</evidence>
<name>A0ACB8SXQ1_9AGAM</name>
<keyword evidence="2" id="KW-1185">Reference proteome</keyword>
<reference evidence="1" key="1">
    <citation type="submission" date="2021-03" db="EMBL/GenBank/DDBJ databases">
        <authorList>
            <consortium name="DOE Joint Genome Institute"/>
            <person name="Ahrendt S."/>
            <person name="Looney B.P."/>
            <person name="Miyauchi S."/>
            <person name="Morin E."/>
            <person name="Drula E."/>
            <person name="Courty P.E."/>
            <person name="Chicoki N."/>
            <person name="Fauchery L."/>
            <person name="Kohler A."/>
            <person name="Kuo A."/>
            <person name="Labutti K."/>
            <person name="Pangilinan J."/>
            <person name="Lipzen A."/>
            <person name="Riley R."/>
            <person name="Andreopoulos W."/>
            <person name="He G."/>
            <person name="Johnson J."/>
            <person name="Barry K.W."/>
            <person name="Grigoriev I.V."/>
            <person name="Nagy L."/>
            <person name="Hibbett D."/>
            <person name="Henrissat B."/>
            <person name="Matheny P.B."/>
            <person name="Labbe J."/>
            <person name="Martin F."/>
        </authorList>
    </citation>
    <scope>NUCLEOTIDE SEQUENCE</scope>
    <source>
        <strain evidence="1">HHB10654</strain>
    </source>
</reference>
<reference evidence="1" key="2">
    <citation type="journal article" date="2022" name="New Phytol.">
        <title>Evolutionary transition to the ectomycorrhizal habit in the genomes of a hyperdiverse lineage of mushroom-forming fungi.</title>
        <authorList>
            <person name="Looney B."/>
            <person name="Miyauchi S."/>
            <person name="Morin E."/>
            <person name="Drula E."/>
            <person name="Courty P.E."/>
            <person name="Kohler A."/>
            <person name="Kuo A."/>
            <person name="LaButti K."/>
            <person name="Pangilinan J."/>
            <person name="Lipzen A."/>
            <person name="Riley R."/>
            <person name="Andreopoulos W."/>
            <person name="He G."/>
            <person name="Johnson J."/>
            <person name="Nolan M."/>
            <person name="Tritt A."/>
            <person name="Barry K.W."/>
            <person name="Grigoriev I.V."/>
            <person name="Nagy L.G."/>
            <person name="Hibbett D."/>
            <person name="Henrissat B."/>
            <person name="Matheny P.B."/>
            <person name="Labbe J."/>
            <person name="Martin F.M."/>
        </authorList>
    </citation>
    <scope>NUCLEOTIDE SEQUENCE</scope>
    <source>
        <strain evidence="1">HHB10654</strain>
    </source>
</reference>
<dbReference type="EMBL" id="MU277218">
    <property type="protein sequence ID" value="KAI0060616.1"/>
    <property type="molecule type" value="Genomic_DNA"/>
</dbReference>
<proteinExistence type="predicted"/>
<gene>
    <name evidence="1" type="ORF">BV25DRAFT_1807240</name>
</gene>
<comment type="caution">
    <text evidence="1">The sequence shown here is derived from an EMBL/GenBank/DDBJ whole genome shotgun (WGS) entry which is preliminary data.</text>
</comment>
<dbReference type="Proteomes" id="UP000814140">
    <property type="component" value="Unassembled WGS sequence"/>
</dbReference>
<organism evidence="1 2">
    <name type="scientific">Artomyces pyxidatus</name>
    <dbReference type="NCBI Taxonomy" id="48021"/>
    <lineage>
        <taxon>Eukaryota</taxon>
        <taxon>Fungi</taxon>
        <taxon>Dikarya</taxon>
        <taxon>Basidiomycota</taxon>
        <taxon>Agaricomycotina</taxon>
        <taxon>Agaricomycetes</taxon>
        <taxon>Russulales</taxon>
        <taxon>Auriscalpiaceae</taxon>
        <taxon>Artomyces</taxon>
    </lineage>
</organism>
<evidence type="ECO:0000313" key="2">
    <source>
        <dbReference type="Proteomes" id="UP000814140"/>
    </source>
</evidence>